<protein>
    <submittedName>
        <fullName evidence="2">Uncharacterized protein</fullName>
    </submittedName>
</protein>
<dbReference type="EMBL" id="HE573026">
    <property type="protein sequence ID" value="CCC52366.1"/>
    <property type="molecule type" value="Genomic_DNA"/>
</dbReference>
<dbReference type="OMA" id="HYSGKRC"/>
<reference evidence="2" key="1">
    <citation type="journal article" date="2012" name="Proc. Natl. Acad. Sci. U.S.A.">
        <title>Antigenic diversity is generated by distinct evolutionary mechanisms in African trypanosome species.</title>
        <authorList>
            <person name="Jackson A.P."/>
            <person name="Berry A."/>
            <person name="Aslett M."/>
            <person name="Allison H.C."/>
            <person name="Burton P."/>
            <person name="Vavrova-Anderson J."/>
            <person name="Brown R."/>
            <person name="Browne H."/>
            <person name="Corton N."/>
            <person name="Hauser H."/>
            <person name="Gamble J."/>
            <person name="Gilderthorp R."/>
            <person name="Marcello L."/>
            <person name="McQuillan J."/>
            <person name="Otto T.D."/>
            <person name="Quail M.A."/>
            <person name="Sanders M.J."/>
            <person name="van Tonder A."/>
            <person name="Ginger M.L."/>
            <person name="Field M.C."/>
            <person name="Barry J.D."/>
            <person name="Hertz-Fowler C."/>
            <person name="Berriman M."/>
        </authorList>
    </citation>
    <scope>NUCLEOTIDE SEQUENCE</scope>
    <source>
        <strain evidence="2">Y486</strain>
    </source>
</reference>
<dbReference type="VEuPathDB" id="TriTrypDB:TvY486_1014090"/>
<sequence length="356" mass="40093">MQSKSYSVLSESAWESRESDSGYSQEKQVDIDDSSLRAYRQRLCRFYERYNPSKLGDVDHHLGIYRGKEEHLFAILVNKYGPEPEPLVAGGTHPDNSYSRSECDLFVHRTGRRYEFPVSVSPAQGNTDRETPYWANSALISERDILALLCNLETKNDELQKCYIGLLAQHPTSSWNGMVYVTRDECIAPSGTIFLGHLWSSTLGNQKSMVHEGAAYHRATFYCTDQCQRCGGHERWRLSVYISEMSSLYLVRVVWDPVIFLEPPSLAHCMTSFHSSSEALQSVGFSASRACSHIDGTEPLQPLHPPVSVSVRRIVSLLEGLEKKVSERFDALEARMMCIESKLADLPANVPAGDDK</sequence>
<gene>
    <name evidence="2" type="ORF">TVY486_1014090</name>
</gene>
<dbReference type="PANTHER" id="PTHR39666:SF4">
    <property type="match status" value="1"/>
</dbReference>
<feature type="compositionally biased region" description="Polar residues" evidence="1">
    <location>
        <begin position="1"/>
        <end position="10"/>
    </location>
</feature>
<dbReference type="AlphaFoldDB" id="G0U4K2"/>
<dbReference type="PANTHER" id="PTHR39666">
    <property type="entry name" value="RANBP2-TYPE DOMAIN-CONTAINING PROTEIN"/>
    <property type="match status" value="1"/>
</dbReference>
<name>G0U4K2_TRYVY</name>
<feature type="region of interest" description="Disordered" evidence="1">
    <location>
        <begin position="1"/>
        <end position="28"/>
    </location>
</feature>
<evidence type="ECO:0000313" key="2">
    <source>
        <dbReference type="EMBL" id="CCC52366.1"/>
    </source>
</evidence>
<organism evidence="2">
    <name type="scientific">Trypanosoma vivax (strain Y486)</name>
    <dbReference type="NCBI Taxonomy" id="1055687"/>
    <lineage>
        <taxon>Eukaryota</taxon>
        <taxon>Discoba</taxon>
        <taxon>Euglenozoa</taxon>
        <taxon>Kinetoplastea</taxon>
        <taxon>Metakinetoplastina</taxon>
        <taxon>Trypanosomatida</taxon>
        <taxon>Trypanosomatidae</taxon>
        <taxon>Trypanosoma</taxon>
        <taxon>Duttonella</taxon>
    </lineage>
</organism>
<accession>G0U4K2</accession>
<evidence type="ECO:0000256" key="1">
    <source>
        <dbReference type="SAM" id="MobiDB-lite"/>
    </source>
</evidence>
<proteinExistence type="predicted"/>